<feature type="compositionally biased region" description="Polar residues" evidence="1">
    <location>
        <begin position="569"/>
        <end position="589"/>
    </location>
</feature>
<protein>
    <submittedName>
        <fullName evidence="2">Uncharacterized protein</fullName>
    </submittedName>
</protein>
<feature type="region of interest" description="Disordered" evidence="1">
    <location>
        <begin position="907"/>
        <end position="968"/>
    </location>
</feature>
<dbReference type="EMBL" id="GEEE01015851">
    <property type="protein sequence ID" value="JAP47374.1"/>
    <property type="molecule type" value="Transcribed_RNA"/>
</dbReference>
<sequence>MTAAWTIHSRRNQVPRAHSTSLSSLPDLSESYQMEDRSRCSSVSGLLYSNCRQPTSPSSLAWTSGLSNYHARSNTSVSFLGRRITREYRSTFILSDNQTVGVTRRETFQPEEAQVAVQVNLCLQSPPEDSGSDGSGATRVRAQSEPPCRLRIRESIDDDRWARIMLTTDEPQNSELLRRFGKGYSGCRDVGRNARKQLPCQITEDYRLQRDLTLPESDPSAAGPTHLGSNLHAQQRFPEETFKLSQQSATSYGISSVRPSEFSSEGSLTLSQSAVGETRLDVDGTYRQSGAYISRFPASIGNCSSVETFLQAANAPVTGDFIEPTLSSHGKPSVVNTTGSKNAPVATSSTASMRRHWTPTEEQQHEEEEEDFSTVRRRPHAVQSGEEMKPPAIVLMTDRPLTPAGLEIVGSSSSVEEPSTERVEKETCPKTARPHPTGLPGSQSQYKDKYTPEVQDSSSSVLDFSLSPLPATDRSESIIRCSRPSSAAVAAVSPNDDTVASVSSVPVDQQPVERSLDLRLARRKSLESGQDLTRSTLAKIYRRGPKCHSERPGPRSEPIGHARSRYDSDSSTEAPTITTPKIRQPSVTQAKDAHEIPNSSLNSSGLPTLVTSVSEEKPIPDTMGHIPPEDAQSPHLLVCSINSPDNRNRSTPDNADASTESGFIDAGAILSEPTTCSFTKIPKVVEGFENPNEKQSPGDAVILQDVRPKPRTSRQRRQNAEGIAPTDGSPTAVQPESASDRNRQVTLFGPRGKRSRESEDPHQEGVGESDERQWPSGGTTPLESRKLLADTNSFTSPFTQTLTNNWNDLRSGVIEQDQEKPKHRQRGLKLSELMLSGASFSPYSINKHAELHTSPRVNSMVGKFIGKENNFSDLPGPHEVADSSLSSGSEHKSQIQGFSVEHPIIRNYSGEPQAPKDAMGDASDRNSKLFSNVPLGGGDNAAREQDSNASSSVQSSLPHLSGESAAEVFGPPDMLPLFVVPEETGQHSGNAKRKPIVGNSEWSLEDIESLSEITSELDAQTSSVIHMLPKEGSQNETPHKAAGPQSVGSLLPPKSHRSVEEDGDGKAAMGSTDRPDSSEGRSILTKTPHVRDSPTKDSVQKNKRKPVVSPTHQEVSASINDTSVSSFRGPFDPRANDLDFEENAGFADHELKRRRKGQRQDEEARLPRGSTPLTDHSDLGSHRHRKPRKYPGSEQAPLTSAASSKHSSQDGDHVDRAYTQKDLEDYPDDVSVTSEEDEGVTDLDNEEDLRPPALRRDIEAEIISLPDEYSRPGIRPRLRPLRHPLYANLSEQQRTDDRVQKPRKRDIYTEPKPLRTRDQNVPESRLGVVSEKDLPDKLVVLTRRRTMSGITGRMPQAPSTSTTSLWFGDHPVPTKTQIDAADNAPVRLSNIQLQAQAELARRRTRSSHRGHSLDRVTASRILAGGGGIGTTSALGPSTSTLYGVRGKRMKGGAPLVERAISRRLSKRDGYETLSVVSIPHLPREKSPGTGADAATATRMKKRNDVRDGRPHARSAVAKAAVDLAVNAFGVGEV</sequence>
<evidence type="ECO:0000313" key="2">
    <source>
        <dbReference type="EMBL" id="JAP47374.1"/>
    </source>
</evidence>
<feature type="compositionally biased region" description="Low complexity" evidence="1">
    <location>
        <begin position="947"/>
        <end position="961"/>
    </location>
</feature>
<feature type="compositionally biased region" description="Basic and acidic residues" evidence="1">
    <location>
        <begin position="547"/>
        <end position="568"/>
    </location>
</feature>
<accession>A0A0X3P5X5</accession>
<organism evidence="2">
    <name type="scientific">Schistocephalus solidus</name>
    <name type="common">Tapeworm</name>
    <dbReference type="NCBI Taxonomy" id="70667"/>
    <lineage>
        <taxon>Eukaryota</taxon>
        <taxon>Metazoa</taxon>
        <taxon>Spiralia</taxon>
        <taxon>Lophotrochozoa</taxon>
        <taxon>Platyhelminthes</taxon>
        <taxon>Cestoda</taxon>
        <taxon>Eucestoda</taxon>
        <taxon>Diphyllobothriidea</taxon>
        <taxon>Diphyllobothriidae</taxon>
        <taxon>Schistocephalus</taxon>
    </lineage>
</organism>
<feature type="compositionally biased region" description="Polar residues" evidence="1">
    <location>
        <begin position="332"/>
        <end position="352"/>
    </location>
</feature>
<dbReference type="EMBL" id="GEEE01016032">
    <property type="protein sequence ID" value="JAP47193.1"/>
    <property type="molecule type" value="Transcribed_RNA"/>
</dbReference>
<feature type="region of interest" description="Disordered" evidence="1">
    <location>
        <begin position="1483"/>
        <end position="1511"/>
    </location>
</feature>
<feature type="compositionally biased region" description="Polar residues" evidence="1">
    <location>
        <begin position="1110"/>
        <end position="1126"/>
    </location>
</feature>
<feature type="region of interest" description="Disordered" evidence="1">
    <location>
        <begin position="332"/>
        <end position="385"/>
    </location>
</feature>
<feature type="compositionally biased region" description="Basic and acidic residues" evidence="1">
    <location>
        <begin position="1089"/>
        <end position="1100"/>
    </location>
</feature>
<gene>
    <name evidence="2" type="ORF">TR167066</name>
</gene>
<feature type="region of interest" description="Disordered" evidence="1">
    <location>
        <begin position="639"/>
        <end position="660"/>
    </location>
</feature>
<feature type="compositionally biased region" description="Basic and acidic residues" evidence="1">
    <location>
        <begin position="1207"/>
        <end position="1224"/>
    </location>
</feature>
<feature type="compositionally biased region" description="Polar residues" evidence="1">
    <location>
        <begin position="1196"/>
        <end position="1206"/>
    </location>
</feature>
<feature type="region of interest" description="Disordered" evidence="1">
    <location>
        <begin position="870"/>
        <end position="895"/>
    </location>
</feature>
<feature type="region of interest" description="Disordered" evidence="1">
    <location>
        <begin position="1021"/>
        <end position="1254"/>
    </location>
</feature>
<feature type="region of interest" description="Disordered" evidence="1">
    <location>
        <begin position="538"/>
        <end position="607"/>
    </location>
</feature>
<feature type="compositionally biased region" description="Basic and acidic residues" evidence="1">
    <location>
        <begin position="1293"/>
        <end position="1320"/>
    </location>
</feature>
<feature type="region of interest" description="Disordered" evidence="1">
    <location>
        <begin position="1289"/>
        <end position="1320"/>
    </location>
</feature>
<feature type="region of interest" description="Disordered" evidence="1">
    <location>
        <begin position="410"/>
        <end position="461"/>
    </location>
</feature>
<feature type="compositionally biased region" description="Basic and acidic residues" evidence="1">
    <location>
        <begin position="918"/>
        <end position="927"/>
    </location>
</feature>
<feature type="compositionally biased region" description="Acidic residues" evidence="1">
    <location>
        <begin position="1234"/>
        <end position="1247"/>
    </location>
</feature>
<feature type="region of interest" description="Disordered" evidence="1">
    <location>
        <begin position="688"/>
        <end position="783"/>
    </location>
</feature>
<feature type="compositionally biased region" description="Polar residues" evidence="1">
    <location>
        <begin position="597"/>
        <end position="607"/>
    </location>
</feature>
<feature type="compositionally biased region" description="Polar residues" evidence="1">
    <location>
        <begin position="640"/>
        <end position="660"/>
    </location>
</feature>
<feature type="compositionally biased region" description="Basic and acidic residues" evidence="1">
    <location>
        <begin position="419"/>
        <end position="428"/>
    </location>
</feature>
<feature type="region of interest" description="Disordered" evidence="1">
    <location>
        <begin position="124"/>
        <end position="145"/>
    </location>
</feature>
<feature type="compositionally biased region" description="Basic and acidic residues" evidence="1">
    <location>
        <begin position="755"/>
        <end position="773"/>
    </location>
</feature>
<name>A0A0X3P5X5_SCHSO</name>
<proteinExistence type="predicted"/>
<evidence type="ECO:0000256" key="1">
    <source>
        <dbReference type="SAM" id="MobiDB-lite"/>
    </source>
</evidence>
<feature type="compositionally biased region" description="Polar residues" evidence="1">
    <location>
        <begin position="728"/>
        <end position="737"/>
    </location>
</feature>
<reference evidence="2" key="1">
    <citation type="submission" date="2016-01" db="EMBL/GenBank/DDBJ databases">
        <title>Reference transcriptome for the parasite Schistocephalus solidus: insights into the molecular evolution of parasitism.</title>
        <authorList>
            <person name="Hebert F.O."/>
            <person name="Grambauer S."/>
            <person name="Barber I."/>
            <person name="Landry C.R."/>
            <person name="Aubin-Horth N."/>
        </authorList>
    </citation>
    <scope>NUCLEOTIDE SEQUENCE</scope>
</reference>